<evidence type="ECO:0000313" key="1">
    <source>
        <dbReference type="EMBL" id="GBN78514.1"/>
    </source>
</evidence>
<organism evidence="1 2">
    <name type="scientific">Araneus ventricosus</name>
    <name type="common">Orbweaver spider</name>
    <name type="synonym">Epeira ventricosa</name>
    <dbReference type="NCBI Taxonomy" id="182803"/>
    <lineage>
        <taxon>Eukaryota</taxon>
        <taxon>Metazoa</taxon>
        <taxon>Ecdysozoa</taxon>
        <taxon>Arthropoda</taxon>
        <taxon>Chelicerata</taxon>
        <taxon>Arachnida</taxon>
        <taxon>Araneae</taxon>
        <taxon>Araneomorphae</taxon>
        <taxon>Entelegynae</taxon>
        <taxon>Araneoidea</taxon>
        <taxon>Araneidae</taxon>
        <taxon>Araneus</taxon>
    </lineage>
</organism>
<gene>
    <name evidence="1" type="ORF">AVEN_15985_1</name>
</gene>
<name>A0A4Y2RRR5_ARAVE</name>
<keyword evidence="2" id="KW-1185">Reference proteome</keyword>
<sequence>MDSHNKELTVDKFAEMLQQLAFFEANTSDTDPPEKQITTANVTEGLVSIGKEARQQSLAGRVSAWLSEDSRFETRFHEGSDVYVNLVNIKSAILLQTTSRSCGMEIPRSVELHQDKASSHRSESTANILAVESTAFLEILEKIEQEMGIKKIPFTAIPIRSLAAHP</sequence>
<dbReference type="EMBL" id="BGPR01018204">
    <property type="protein sequence ID" value="GBN78514.1"/>
    <property type="molecule type" value="Genomic_DNA"/>
</dbReference>
<protein>
    <submittedName>
        <fullName evidence="1">Uncharacterized protein</fullName>
    </submittedName>
</protein>
<dbReference type="Proteomes" id="UP000499080">
    <property type="component" value="Unassembled WGS sequence"/>
</dbReference>
<accession>A0A4Y2RRR5</accession>
<evidence type="ECO:0000313" key="2">
    <source>
        <dbReference type="Proteomes" id="UP000499080"/>
    </source>
</evidence>
<reference evidence="1 2" key="1">
    <citation type="journal article" date="2019" name="Sci. Rep.">
        <title>Orb-weaving spider Araneus ventricosus genome elucidates the spidroin gene catalogue.</title>
        <authorList>
            <person name="Kono N."/>
            <person name="Nakamura H."/>
            <person name="Ohtoshi R."/>
            <person name="Moran D.A.P."/>
            <person name="Shinohara A."/>
            <person name="Yoshida Y."/>
            <person name="Fujiwara M."/>
            <person name="Mori M."/>
            <person name="Tomita M."/>
            <person name="Arakawa K."/>
        </authorList>
    </citation>
    <scope>NUCLEOTIDE SEQUENCE [LARGE SCALE GENOMIC DNA]</scope>
</reference>
<dbReference type="AlphaFoldDB" id="A0A4Y2RRR5"/>
<comment type="caution">
    <text evidence="1">The sequence shown here is derived from an EMBL/GenBank/DDBJ whole genome shotgun (WGS) entry which is preliminary data.</text>
</comment>
<proteinExistence type="predicted"/>